<protein>
    <submittedName>
        <fullName evidence="3">Uncharacterized protein</fullName>
    </submittedName>
</protein>
<keyword evidence="4" id="KW-1185">Reference proteome</keyword>
<feature type="region of interest" description="Disordered" evidence="1">
    <location>
        <begin position="714"/>
        <end position="742"/>
    </location>
</feature>
<sequence>MPKIQMIFCCLLLGGYAIPNSYSQKLSRNEEDIRILPSRSRPQWSQFLFLGPRNTENPNSNGYFYQIDPYQQSHHKILTPNERIRVPSLIHEVKNLRLYEQRNIKEIQEPLHGQEIRDFPQGRSLQSNYQQMPLKSQNNGYSSGATQEIETVNLETNGFKIPNKRILNSASIPVKAELNKQTYFPHQNFEYIKMNADSIHLPRDPIRENQNQKIHLVPIQIDAAPNGQIGLSHKNFEHAKINAEPAQLSRSAQRESQNERINIKSQKVYAIVPKKKNCNVASCLNDSAESATENNTNRIKNISPIVSQKTNSSTQIDKSQGQIMNQSPLIRNLSLRLTPESIIKHQKSQQTFIHSNAKPSHIFGMNLKMQENHTKLEDTQSSGFVTTHKPKIKKLPSTNQRRESQRNWRKVAPNQRIQRTQNKQFIQDFIESTTERSITSVQQIQHETTTEISKLDYLDEDAIFSDSFSTALFGQRLRPVKPLSQENKKFNTQNLPSTDTNSSKSETFHISLLNPNTVNNTKRKQYESSLAELNKKIFNLFWDSERLQTKNESRNSKFEEALLQENIPEISNIKSTTPGIDNDSLKLISYSDYMLDGTTGEEFYTTENIPKRKLKPNSFTTIRKIGMNAEHKSGKQNPKQPDQSFSSHQNTPKRKTNPLNSPQLKPQNIFDYKSTSIPAHHRFANPYIFQTEDFYKQERFDNDMKNMKNMNNNKQKLNADSQSFRSQPAEIERENNPLDAPQLQQDNTESYELTATTKFREPKEPNISQTDYIKSLKNAVLKLKVQVLPITENETLEKTDAEIKPHSVHHLHVFTNVYSKLPPNQIQSYFGPVKQYYIPPSHYHYPRFSYASDPLSNAQTQFSLITPSFQEWQQLERNKTLKSTIRDQEQTIDDSDPPLSAKSKFYRNADFTLATETTTPQSLESKTVKSASNKLEKIREKEETETSTTVVSAGSPHQVLHFGLTGNFKPVIIFKASELPREVNGRQKNFENDNHRKMQFSPAPEVATNSEIKCDTYSFSGSSVTCHSYLENEDTKLNTTNTESKNKDRLIVTESLSASNQYGRHENLNATRKAPYLTNSDNQKSDLQIEIPATVKQQNNFYKNNTTDKKTHIIWLKHRESKNESSLAGRIPTPSKKHNDLYRNLNESKGISTFRSINLANNSLKSITNLARNNDTFNLYNIKAPNPDESHLHPQIKNASVNTKITEKANIHSSANNNSQDFVTQPLLEIFQTGNKFESLTITDVKKNNEKLTDHQKQEFQLLKQDHPTLLKLSQMASFNPNISGELTKLTENSDDIISNLEEEEVKYHVNKTKENFKVIAPLEIGENDATTVDPYTFITVTTDNYNEISETTTIKYQTILENKVHISATNETDFMKSRNENSKSEDMTSTNISESTLMENSNVLLEYVSATAILEDATTEKPTNVEFSSKQSKEMESIVENIPFTEEVSIGMMKIEKQKPETKPSVLFDKDLSPNNTEVNVKLKEEFNQNTTQSINISHESQNALLLQQLLNISIHSQEKNLSSKEILQTNEGLKINQMNKPKAANEQNFTRNEHIILTEGTTQKTRTSNFTERNDKNATFSDITHKKTAQSLNESSSQNNTDLNVSTITKQMKSDVKTPVNRISNFNTQQNNQNLNYITVTHEPSTELNIIEKGTTLSIVVTEKQMSSHD</sequence>
<keyword evidence="2" id="KW-0732">Signal</keyword>
<organism evidence="3 4">
    <name type="scientific">Argiope bruennichi</name>
    <name type="common">Wasp spider</name>
    <name type="synonym">Aranea bruennichi</name>
    <dbReference type="NCBI Taxonomy" id="94029"/>
    <lineage>
        <taxon>Eukaryota</taxon>
        <taxon>Metazoa</taxon>
        <taxon>Ecdysozoa</taxon>
        <taxon>Arthropoda</taxon>
        <taxon>Chelicerata</taxon>
        <taxon>Arachnida</taxon>
        <taxon>Araneae</taxon>
        <taxon>Araneomorphae</taxon>
        <taxon>Entelegynae</taxon>
        <taxon>Araneoidea</taxon>
        <taxon>Araneidae</taxon>
        <taxon>Argiope</taxon>
    </lineage>
</organism>
<evidence type="ECO:0000256" key="2">
    <source>
        <dbReference type="SAM" id="SignalP"/>
    </source>
</evidence>
<evidence type="ECO:0000313" key="3">
    <source>
        <dbReference type="EMBL" id="KAF8790473.1"/>
    </source>
</evidence>
<reference evidence="3" key="2">
    <citation type="submission" date="2020-06" db="EMBL/GenBank/DDBJ databases">
        <authorList>
            <person name="Sheffer M."/>
        </authorList>
    </citation>
    <scope>NUCLEOTIDE SEQUENCE</scope>
</reference>
<name>A0A8T0FNX8_ARGBR</name>
<gene>
    <name evidence="3" type="ORF">HNY73_005491</name>
</gene>
<comment type="caution">
    <text evidence="3">The sequence shown here is derived from an EMBL/GenBank/DDBJ whole genome shotgun (WGS) entry which is preliminary data.</text>
</comment>
<feature type="signal peptide" evidence="2">
    <location>
        <begin position="1"/>
        <end position="17"/>
    </location>
</feature>
<accession>A0A8T0FNX8</accession>
<feature type="compositionally biased region" description="Polar residues" evidence="1">
    <location>
        <begin position="635"/>
        <end position="650"/>
    </location>
</feature>
<proteinExistence type="predicted"/>
<reference evidence="3" key="1">
    <citation type="journal article" date="2020" name="bioRxiv">
        <title>Chromosome-level reference genome of the European wasp spider Argiope bruennichi: a resource for studies on range expansion and evolutionary adaptation.</title>
        <authorList>
            <person name="Sheffer M.M."/>
            <person name="Hoppe A."/>
            <person name="Krehenwinkel H."/>
            <person name="Uhl G."/>
            <person name="Kuss A.W."/>
            <person name="Jensen L."/>
            <person name="Jensen C."/>
            <person name="Gillespie R.G."/>
            <person name="Hoff K.J."/>
            <person name="Prost S."/>
        </authorList>
    </citation>
    <scope>NUCLEOTIDE SEQUENCE</scope>
</reference>
<feature type="compositionally biased region" description="Polar residues" evidence="1">
    <location>
        <begin position="657"/>
        <end position="666"/>
    </location>
</feature>
<feature type="compositionally biased region" description="Polar residues" evidence="1">
    <location>
        <begin position="715"/>
        <end position="726"/>
    </location>
</feature>
<feature type="region of interest" description="Disordered" evidence="1">
    <location>
        <begin position="629"/>
        <end position="667"/>
    </location>
</feature>
<dbReference type="Proteomes" id="UP000807504">
    <property type="component" value="Unassembled WGS sequence"/>
</dbReference>
<feature type="chain" id="PRO_5035893138" evidence="2">
    <location>
        <begin position="18"/>
        <end position="1672"/>
    </location>
</feature>
<evidence type="ECO:0000256" key="1">
    <source>
        <dbReference type="SAM" id="MobiDB-lite"/>
    </source>
</evidence>
<evidence type="ECO:0000313" key="4">
    <source>
        <dbReference type="Proteomes" id="UP000807504"/>
    </source>
</evidence>
<dbReference type="EMBL" id="JABXBU010000011">
    <property type="protein sequence ID" value="KAF8790473.1"/>
    <property type="molecule type" value="Genomic_DNA"/>
</dbReference>